<dbReference type="InterPro" id="IPR028081">
    <property type="entry name" value="Leu-bd"/>
</dbReference>
<dbReference type="Pfam" id="PF13458">
    <property type="entry name" value="Peripla_BP_6"/>
    <property type="match status" value="1"/>
</dbReference>
<organism evidence="7 8">
    <name type="scientific">Pandoraea anhela</name>
    <dbReference type="NCBI Taxonomy" id="2508295"/>
    <lineage>
        <taxon>Bacteria</taxon>
        <taxon>Pseudomonadati</taxon>
        <taxon>Pseudomonadota</taxon>
        <taxon>Betaproteobacteria</taxon>
        <taxon>Burkholderiales</taxon>
        <taxon>Burkholderiaceae</taxon>
        <taxon>Pandoraea</taxon>
    </lineage>
</organism>
<dbReference type="PRINTS" id="PR00337">
    <property type="entry name" value="LEUILEVALBP"/>
</dbReference>
<evidence type="ECO:0000256" key="5">
    <source>
        <dbReference type="SAM" id="SignalP"/>
    </source>
</evidence>
<dbReference type="AlphaFoldDB" id="A0A5E4WDK5"/>
<keyword evidence="2" id="KW-0813">Transport</keyword>
<feature type="chain" id="PRO_5023065056" evidence="5">
    <location>
        <begin position="29"/>
        <end position="378"/>
    </location>
</feature>
<sequence length="378" mass="40543">MNAKACRSALRTLLWASMLPWCAALAHADEIKVGVIQVLTGPNARFGAQTYSGIQLAAEEINAGGGVKGSVKLRLITEDSTGNKEQAVSAMRRLIANEKVDVVVGPTLSAESIAAAPVACQRGIPMLTVNATAKGIPDVCQFIFRTSLSERQLIPLSVKNAMTKHKMARVAIFYANDDPNMVESYTIYKETAARFGIEVVDVEAFATHDTDFSAQITKVKSLGVDAIWLGSYPETGAAILTQARKIGMGRNIVFIGGNGFNSPSLVTLAGTAAEGLIVSSPWFVDNRDAANQTFVARYRAKYQKDPDTYAAQGYQGMMLLASALNRETARTPQALRDAMAGTRMDGLFGPFSFAPNRDPASVGNAITLQIKDGRFQPL</sequence>
<dbReference type="InterPro" id="IPR051010">
    <property type="entry name" value="BCAA_transport"/>
</dbReference>
<feature type="domain" description="Leucine-binding protein" evidence="6">
    <location>
        <begin position="30"/>
        <end position="357"/>
    </location>
</feature>
<evidence type="ECO:0000313" key="7">
    <source>
        <dbReference type="EMBL" id="VVE23177.1"/>
    </source>
</evidence>
<keyword evidence="4" id="KW-0029">Amino-acid transport</keyword>
<evidence type="ECO:0000259" key="6">
    <source>
        <dbReference type="Pfam" id="PF13458"/>
    </source>
</evidence>
<protein>
    <submittedName>
        <fullName evidence="7">ABC transporter substrate-binding protein</fullName>
    </submittedName>
</protein>
<dbReference type="EMBL" id="CABPSB010000011">
    <property type="protein sequence ID" value="VVE23177.1"/>
    <property type="molecule type" value="Genomic_DNA"/>
</dbReference>
<accession>A0A5E4WDK5</accession>
<proteinExistence type="inferred from homology"/>
<evidence type="ECO:0000256" key="3">
    <source>
        <dbReference type="ARBA" id="ARBA00022729"/>
    </source>
</evidence>
<gene>
    <name evidence="7" type="ORF">PAN31108_03239</name>
</gene>
<reference evidence="7 8" key="1">
    <citation type="submission" date="2019-08" db="EMBL/GenBank/DDBJ databases">
        <authorList>
            <person name="Peeters C."/>
        </authorList>
    </citation>
    <scope>NUCLEOTIDE SEQUENCE [LARGE SCALE GENOMIC DNA]</scope>
    <source>
        <strain evidence="7 8">LMG 31108</strain>
    </source>
</reference>
<comment type="similarity">
    <text evidence="1">Belongs to the leucine-binding protein family.</text>
</comment>
<dbReference type="GO" id="GO:0006865">
    <property type="term" value="P:amino acid transport"/>
    <property type="evidence" value="ECO:0007669"/>
    <property type="project" value="UniProtKB-KW"/>
</dbReference>
<dbReference type="PANTHER" id="PTHR30483">
    <property type="entry name" value="LEUCINE-SPECIFIC-BINDING PROTEIN"/>
    <property type="match status" value="1"/>
</dbReference>
<keyword evidence="3 5" id="KW-0732">Signal</keyword>
<dbReference type="Proteomes" id="UP000406256">
    <property type="component" value="Unassembled WGS sequence"/>
</dbReference>
<dbReference type="RefSeq" id="WP_150669830.1">
    <property type="nucleotide sequence ID" value="NZ_CABPSB010000011.1"/>
</dbReference>
<dbReference type="InterPro" id="IPR000709">
    <property type="entry name" value="Leu_Ile_Val-bd"/>
</dbReference>
<dbReference type="InterPro" id="IPR028082">
    <property type="entry name" value="Peripla_BP_I"/>
</dbReference>
<dbReference type="OrthoDB" id="9783240at2"/>
<name>A0A5E4WDK5_9BURK</name>
<dbReference type="SUPFAM" id="SSF53822">
    <property type="entry name" value="Periplasmic binding protein-like I"/>
    <property type="match status" value="1"/>
</dbReference>
<evidence type="ECO:0000256" key="2">
    <source>
        <dbReference type="ARBA" id="ARBA00022448"/>
    </source>
</evidence>
<dbReference type="CDD" id="cd06348">
    <property type="entry name" value="PBP1_ABC_HAAT-like"/>
    <property type="match status" value="1"/>
</dbReference>
<feature type="signal peptide" evidence="5">
    <location>
        <begin position="1"/>
        <end position="28"/>
    </location>
</feature>
<evidence type="ECO:0000256" key="1">
    <source>
        <dbReference type="ARBA" id="ARBA00010062"/>
    </source>
</evidence>
<dbReference type="PANTHER" id="PTHR30483:SF6">
    <property type="entry name" value="PERIPLASMIC BINDING PROTEIN OF ABC TRANSPORTER FOR NATURAL AMINO ACIDS"/>
    <property type="match status" value="1"/>
</dbReference>
<evidence type="ECO:0000256" key="4">
    <source>
        <dbReference type="ARBA" id="ARBA00022970"/>
    </source>
</evidence>
<dbReference type="Gene3D" id="3.40.50.2300">
    <property type="match status" value="2"/>
</dbReference>
<evidence type="ECO:0000313" key="8">
    <source>
        <dbReference type="Proteomes" id="UP000406256"/>
    </source>
</evidence>
<keyword evidence="8" id="KW-1185">Reference proteome</keyword>